<evidence type="ECO:0000256" key="2">
    <source>
        <dbReference type="SAM" id="Phobius"/>
    </source>
</evidence>
<gene>
    <name evidence="3" type="ORF">V1264_016250</name>
</gene>
<keyword evidence="2" id="KW-0812">Transmembrane</keyword>
<organism evidence="3 4">
    <name type="scientific">Littorina saxatilis</name>
    <dbReference type="NCBI Taxonomy" id="31220"/>
    <lineage>
        <taxon>Eukaryota</taxon>
        <taxon>Metazoa</taxon>
        <taxon>Spiralia</taxon>
        <taxon>Lophotrochozoa</taxon>
        <taxon>Mollusca</taxon>
        <taxon>Gastropoda</taxon>
        <taxon>Caenogastropoda</taxon>
        <taxon>Littorinimorpha</taxon>
        <taxon>Littorinoidea</taxon>
        <taxon>Littorinidae</taxon>
        <taxon>Littorina</taxon>
    </lineage>
</organism>
<dbReference type="Proteomes" id="UP001374579">
    <property type="component" value="Unassembled WGS sequence"/>
</dbReference>
<evidence type="ECO:0000313" key="3">
    <source>
        <dbReference type="EMBL" id="KAK7108516.1"/>
    </source>
</evidence>
<proteinExistence type="predicted"/>
<sequence length="260" mass="29779">MAPPQVNLNEKPRAQVGEGEDPGKASEKKEALLSSLADRYNDLTHDPLPEKPDSASTPVIVTVPRNGGVRCNVTAEQRRQRKRCRIACCASLSFILVLLLALGTACLVYRMKHRKNWKLSCRTQEGQRIPEHVSVDHAKQLIYVKPDHNIKDAMEMLHEYNRRLIAFKNGTAKTCYIDRLDETFEDGYARWVGYEETEHKMGRTLYVIPQKITVEVVKHIAGVHIFEHCGNNTRVEFYWVKEVTQEEIRVQPPASVYIKV</sequence>
<keyword evidence="2" id="KW-1133">Transmembrane helix</keyword>
<dbReference type="AlphaFoldDB" id="A0AAN9BNT3"/>
<feature type="transmembrane region" description="Helical" evidence="2">
    <location>
        <begin position="90"/>
        <end position="109"/>
    </location>
</feature>
<protein>
    <submittedName>
        <fullName evidence="3">Uncharacterized protein</fullName>
    </submittedName>
</protein>
<keyword evidence="4" id="KW-1185">Reference proteome</keyword>
<reference evidence="3 4" key="1">
    <citation type="submission" date="2024-02" db="EMBL/GenBank/DDBJ databases">
        <title>Chromosome-scale genome assembly of the rough periwinkle Littorina saxatilis.</title>
        <authorList>
            <person name="De Jode A."/>
            <person name="Faria R."/>
            <person name="Formenti G."/>
            <person name="Sims Y."/>
            <person name="Smith T.P."/>
            <person name="Tracey A."/>
            <person name="Wood J.M.D."/>
            <person name="Zagrodzka Z.B."/>
            <person name="Johannesson K."/>
            <person name="Butlin R.K."/>
            <person name="Leder E.H."/>
        </authorList>
    </citation>
    <scope>NUCLEOTIDE SEQUENCE [LARGE SCALE GENOMIC DNA]</scope>
    <source>
        <strain evidence="3">Snail1</strain>
        <tissue evidence="3">Muscle</tissue>
    </source>
</reference>
<name>A0AAN9BNT3_9CAEN</name>
<keyword evidence="2" id="KW-0472">Membrane</keyword>
<evidence type="ECO:0000313" key="4">
    <source>
        <dbReference type="Proteomes" id="UP001374579"/>
    </source>
</evidence>
<feature type="region of interest" description="Disordered" evidence="1">
    <location>
        <begin position="1"/>
        <end position="29"/>
    </location>
</feature>
<evidence type="ECO:0000256" key="1">
    <source>
        <dbReference type="SAM" id="MobiDB-lite"/>
    </source>
</evidence>
<accession>A0AAN9BNT3</accession>
<comment type="caution">
    <text evidence="3">The sequence shown here is derived from an EMBL/GenBank/DDBJ whole genome shotgun (WGS) entry which is preliminary data.</text>
</comment>
<dbReference type="EMBL" id="JBAMIC010000004">
    <property type="protein sequence ID" value="KAK7108516.1"/>
    <property type="molecule type" value="Genomic_DNA"/>
</dbReference>